<dbReference type="eggNOG" id="ENOG502RQWJ">
    <property type="taxonomic scope" value="Eukaryota"/>
</dbReference>
<dbReference type="RefSeq" id="XP_003014515.1">
    <property type="nucleotide sequence ID" value="XM_003014469.1"/>
</dbReference>
<name>D4AS62_ARTBC</name>
<dbReference type="EMBL" id="ABSU01000007">
    <property type="protein sequence ID" value="EFE34126.1"/>
    <property type="molecule type" value="Genomic_DNA"/>
</dbReference>
<dbReference type="OMA" id="CEFFIMI"/>
<dbReference type="Proteomes" id="UP000008866">
    <property type="component" value="Unassembled WGS sequence"/>
</dbReference>
<organism evidence="2 3">
    <name type="scientific">Arthroderma benhamiae (strain ATCC MYA-4681 / CBS 112371)</name>
    <name type="common">Trichophyton mentagrophytes</name>
    <dbReference type="NCBI Taxonomy" id="663331"/>
    <lineage>
        <taxon>Eukaryota</taxon>
        <taxon>Fungi</taxon>
        <taxon>Dikarya</taxon>
        <taxon>Ascomycota</taxon>
        <taxon>Pezizomycotina</taxon>
        <taxon>Eurotiomycetes</taxon>
        <taxon>Eurotiomycetidae</taxon>
        <taxon>Onygenales</taxon>
        <taxon>Arthrodermataceae</taxon>
        <taxon>Trichophyton</taxon>
    </lineage>
</organism>
<dbReference type="HOGENOM" id="CLU_102308_0_0_1"/>
<sequence>MDQWLKSEQVKSYINACRQRQENHAFEKARCKEYFAELFYQDAQKGFKMECPPALWVLAIFCRFLFALLRKPALDLMESGGHWNWPYWLGELFCCGGMVLQLAIAKIPQLSTTKARVTRLVSTFVSHTMDAIAACYLGSRENDAFLNGVAYVSRIGCEFFIMIIGCWATLHTLQPQEVDQAGCLETWDQLPAEYKYWAESSLSNYRDEQNCQGALRRSSRQRVQAKARASPVDNTKPV</sequence>
<evidence type="ECO:0000256" key="1">
    <source>
        <dbReference type="SAM" id="MobiDB-lite"/>
    </source>
</evidence>
<dbReference type="KEGG" id="abe:ARB_07077"/>
<protein>
    <submittedName>
        <fullName evidence="2">Uncharacterized protein</fullName>
    </submittedName>
</protein>
<keyword evidence="3" id="KW-1185">Reference proteome</keyword>
<accession>D4AS62</accession>
<dbReference type="GeneID" id="9520567"/>
<reference evidence="3" key="1">
    <citation type="journal article" date="2011" name="Genome Biol.">
        <title>Comparative and functional genomics provide insights into the pathogenicity of dermatophytic fungi.</title>
        <authorList>
            <person name="Burmester A."/>
            <person name="Shelest E."/>
            <person name="Gloeckner G."/>
            <person name="Heddergott C."/>
            <person name="Schindler S."/>
            <person name="Staib P."/>
            <person name="Heidel A."/>
            <person name="Felder M."/>
            <person name="Petzold A."/>
            <person name="Szafranski K."/>
            <person name="Feuermann M."/>
            <person name="Pedruzzi I."/>
            <person name="Priebe S."/>
            <person name="Groth M."/>
            <person name="Winkler R."/>
            <person name="Li W."/>
            <person name="Kniemeyer O."/>
            <person name="Schroeckh V."/>
            <person name="Hertweck C."/>
            <person name="Hube B."/>
            <person name="White T.C."/>
            <person name="Platzer M."/>
            <person name="Guthke R."/>
            <person name="Heitman J."/>
            <person name="Woestemeyer J."/>
            <person name="Zipfel P.F."/>
            <person name="Monod M."/>
            <person name="Brakhage A.A."/>
        </authorList>
    </citation>
    <scope>NUCLEOTIDE SEQUENCE [LARGE SCALE GENOMIC DNA]</scope>
    <source>
        <strain evidence="3">ATCC MYA-4681 / CBS 112371</strain>
    </source>
</reference>
<proteinExistence type="predicted"/>
<evidence type="ECO:0000313" key="2">
    <source>
        <dbReference type="EMBL" id="EFE34126.1"/>
    </source>
</evidence>
<gene>
    <name evidence="2" type="ORF">ARB_07077</name>
</gene>
<comment type="caution">
    <text evidence="2">The sequence shown here is derived from an EMBL/GenBank/DDBJ whole genome shotgun (WGS) entry which is preliminary data.</text>
</comment>
<dbReference type="AlphaFoldDB" id="D4AS62"/>
<feature type="region of interest" description="Disordered" evidence="1">
    <location>
        <begin position="214"/>
        <end position="238"/>
    </location>
</feature>
<evidence type="ECO:0000313" key="3">
    <source>
        <dbReference type="Proteomes" id="UP000008866"/>
    </source>
</evidence>